<organism evidence="6 7">
    <name type="scientific">Minwuia thermotolerans</name>
    <dbReference type="NCBI Taxonomy" id="2056226"/>
    <lineage>
        <taxon>Bacteria</taxon>
        <taxon>Pseudomonadati</taxon>
        <taxon>Pseudomonadota</taxon>
        <taxon>Alphaproteobacteria</taxon>
        <taxon>Minwuiales</taxon>
        <taxon>Minwuiaceae</taxon>
        <taxon>Minwuia</taxon>
    </lineage>
</organism>
<comment type="catalytic activity">
    <reaction evidence="4">
        <text>N(1)-(5-phospho-beta-D-ribosyl)glycinamide + (6R)-10-formyltetrahydrofolate = N(2)-formyl-N(1)-(5-phospho-beta-D-ribosyl)glycinamide + (6S)-5,6,7,8-tetrahydrofolate + H(+)</text>
        <dbReference type="Rhea" id="RHEA:15053"/>
        <dbReference type="ChEBI" id="CHEBI:15378"/>
        <dbReference type="ChEBI" id="CHEBI:57453"/>
        <dbReference type="ChEBI" id="CHEBI:143788"/>
        <dbReference type="ChEBI" id="CHEBI:147286"/>
        <dbReference type="ChEBI" id="CHEBI:195366"/>
        <dbReference type="EC" id="2.1.2.2"/>
    </reaction>
</comment>
<comment type="similarity">
    <text evidence="4">Belongs to the GART family.</text>
</comment>
<keyword evidence="3 4" id="KW-0658">Purine biosynthesis</keyword>
<feature type="binding site" evidence="4">
    <location>
        <position position="67"/>
    </location>
    <ligand>
        <name>(6R)-10-formyltetrahydrofolate</name>
        <dbReference type="ChEBI" id="CHEBI:195366"/>
    </ligand>
</feature>
<protein>
    <recommendedName>
        <fullName evidence="4">Phosphoribosylglycinamide formyltransferase</fullName>
        <ecNumber evidence="4">2.1.2.2</ecNumber>
    </recommendedName>
    <alternativeName>
        <fullName evidence="4">5'-phosphoribosylglycinamide transformylase</fullName>
    </alternativeName>
    <alternativeName>
        <fullName evidence="4">GAR transformylase</fullName>
        <shortName evidence="4">GART</shortName>
    </alternativeName>
</protein>
<keyword evidence="2 4" id="KW-0808">Transferase</keyword>
<dbReference type="OrthoDB" id="9806170at2"/>
<accession>A0A2M9FVW1</accession>
<evidence type="ECO:0000313" key="6">
    <source>
        <dbReference type="EMBL" id="PJK27602.1"/>
    </source>
</evidence>
<feature type="binding site" evidence="4">
    <location>
        <begin position="92"/>
        <end position="95"/>
    </location>
    <ligand>
        <name>(6R)-10-formyltetrahydrofolate</name>
        <dbReference type="ChEBI" id="CHEBI:195366"/>
    </ligand>
</feature>
<comment type="function">
    <text evidence="4">Catalyzes the transfer of a formyl group from 10-formyltetrahydrofolate to 5-phospho-ribosyl-glycinamide (GAR), producing 5-phospho-ribosyl-N-formylglycinamide (FGAR) and tetrahydrofolate.</text>
</comment>
<reference evidence="6 7" key="1">
    <citation type="submission" date="2017-11" db="EMBL/GenBank/DDBJ databases">
        <title>Draft genome sequence of Rhizobiales bacterium SY3-13.</title>
        <authorList>
            <person name="Sun C."/>
        </authorList>
    </citation>
    <scope>NUCLEOTIDE SEQUENCE [LARGE SCALE GENOMIC DNA]</scope>
    <source>
        <strain evidence="6 7">SY3-13</strain>
    </source>
</reference>
<dbReference type="EMBL" id="PHIG01000063">
    <property type="protein sequence ID" value="PJK27602.1"/>
    <property type="molecule type" value="Genomic_DNA"/>
</dbReference>
<dbReference type="CDD" id="cd08645">
    <property type="entry name" value="FMT_core_GART"/>
    <property type="match status" value="1"/>
</dbReference>
<feature type="active site" description="Proton donor" evidence="4">
    <location>
        <position position="111"/>
    </location>
</feature>
<dbReference type="AlphaFoldDB" id="A0A2M9FVW1"/>
<dbReference type="InterPro" id="IPR002376">
    <property type="entry name" value="Formyl_transf_N"/>
</dbReference>
<dbReference type="EC" id="2.1.2.2" evidence="4"/>
<evidence type="ECO:0000256" key="1">
    <source>
        <dbReference type="ARBA" id="ARBA00005054"/>
    </source>
</evidence>
<dbReference type="NCBIfam" id="TIGR00639">
    <property type="entry name" value="PurN"/>
    <property type="match status" value="1"/>
</dbReference>
<dbReference type="GO" id="GO:0005829">
    <property type="term" value="C:cytosol"/>
    <property type="evidence" value="ECO:0007669"/>
    <property type="project" value="TreeGrafter"/>
</dbReference>
<comment type="pathway">
    <text evidence="1 4">Purine metabolism; IMP biosynthesis via de novo pathway; N(2)-formyl-N(1)-(5-phospho-D-ribosyl)glycinamide from N(1)-(5-phospho-D-ribosyl)glycinamide (10-formyl THF route): step 1/1.</text>
</comment>
<dbReference type="Proteomes" id="UP000229498">
    <property type="component" value="Unassembled WGS sequence"/>
</dbReference>
<feature type="binding site" evidence="4">
    <location>
        <begin position="14"/>
        <end position="16"/>
    </location>
    <ligand>
        <name>N(1)-(5-phospho-beta-D-ribosyl)glycinamide</name>
        <dbReference type="ChEBI" id="CHEBI:143788"/>
    </ligand>
</feature>
<dbReference type="InterPro" id="IPR004607">
    <property type="entry name" value="GART"/>
</dbReference>
<gene>
    <name evidence="4" type="primary">purN</name>
    <name evidence="6" type="ORF">CVT23_22080</name>
</gene>
<sequence length="216" mass="23031">MASLKLGVLISGRGTNLQALIDACAADAFPAEIALVVSNVGGAAGLERARKAGIHTLVIDHREFESRAKFDEAVASALETHDVGLVCLAGFLRILSKAFVDRWRDRIINIHPSLLPAFKGLHVHERVLEAGVRITGCTVHFIRPEMDEGPIIVQGAVPVLADDTPETLAGRVLEVEHRIYPLAVRLIAEGKARVVGDIVNLPALDAGDGPLLNPGD</sequence>
<dbReference type="PANTHER" id="PTHR43369">
    <property type="entry name" value="PHOSPHORIBOSYLGLYCINAMIDE FORMYLTRANSFERASE"/>
    <property type="match status" value="1"/>
</dbReference>
<feature type="site" description="Raises pKa of active site His" evidence="4">
    <location>
        <position position="147"/>
    </location>
</feature>
<keyword evidence="7" id="KW-1185">Reference proteome</keyword>
<dbReference type="UniPathway" id="UPA00074">
    <property type="reaction ID" value="UER00126"/>
</dbReference>
<dbReference type="InterPro" id="IPR036477">
    <property type="entry name" value="Formyl_transf_N_sf"/>
</dbReference>
<dbReference type="PANTHER" id="PTHR43369:SF2">
    <property type="entry name" value="PHOSPHORIBOSYLGLYCINAMIDE FORMYLTRANSFERASE"/>
    <property type="match status" value="1"/>
</dbReference>
<proteinExistence type="inferred from homology"/>
<name>A0A2M9FVW1_9PROT</name>
<dbReference type="SUPFAM" id="SSF53328">
    <property type="entry name" value="Formyltransferase"/>
    <property type="match status" value="1"/>
</dbReference>
<feature type="binding site" evidence="4">
    <location>
        <position position="109"/>
    </location>
    <ligand>
        <name>(6R)-10-formyltetrahydrofolate</name>
        <dbReference type="ChEBI" id="CHEBI:195366"/>
    </ligand>
</feature>
<evidence type="ECO:0000256" key="4">
    <source>
        <dbReference type="HAMAP-Rule" id="MF_01930"/>
    </source>
</evidence>
<feature type="domain" description="Formyl transferase N-terminal" evidence="5">
    <location>
        <begin position="5"/>
        <end position="184"/>
    </location>
</feature>
<dbReference type="GO" id="GO:0006189">
    <property type="term" value="P:'de novo' IMP biosynthetic process"/>
    <property type="evidence" value="ECO:0007669"/>
    <property type="project" value="UniProtKB-UniRule"/>
</dbReference>
<evidence type="ECO:0000256" key="3">
    <source>
        <dbReference type="ARBA" id="ARBA00022755"/>
    </source>
</evidence>
<dbReference type="HAMAP" id="MF_01930">
    <property type="entry name" value="PurN"/>
    <property type="match status" value="1"/>
</dbReference>
<dbReference type="Gene3D" id="3.40.50.170">
    <property type="entry name" value="Formyl transferase, N-terminal domain"/>
    <property type="match status" value="1"/>
</dbReference>
<dbReference type="RefSeq" id="WP_109795315.1">
    <property type="nucleotide sequence ID" value="NZ_PHIG01000063.1"/>
</dbReference>
<comment type="caution">
    <text evidence="6">The sequence shown here is derived from an EMBL/GenBank/DDBJ whole genome shotgun (WGS) entry which is preliminary data.</text>
</comment>
<evidence type="ECO:0000256" key="2">
    <source>
        <dbReference type="ARBA" id="ARBA00022679"/>
    </source>
</evidence>
<dbReference type="Pfam" id="PF00551">
    <property type="entry name" value="Formyl_trans_N"/>
    <property type="match status" value="1"/>
</dbReference>
<evidence type="ECO:0000259" key="5">
    <source>
        <dbReference type="Pfam" id="PF00551"/>
    </source>
</evidence>
<dbReference type="GO" id="GO:0004644">
    <property type="term" value="F:phosphoribosylglycinamide formyltransferase activity"/>
    <property type="evidence" value="ECO:0007669"/>
    <property type="project" value="UniProtKB-UniRule"/>
</dbReference>
<evidence type="ECO:0000313" key="7">
    <source>
        <dbReference type="Proteomes" id="UP000229498"/>
    </source>
</evidence>